<dbReference type="InterPro" id="IPR014721">
    <property type="entry name" value="Ribsml_uS5_D2-typ_fold_subgr"/>
</dbReference>
<dbReference type="GO" id="GO:0000049">
    <property type="term" value="F:tRNA binding"/>
    <property type="evidence" value="ECO:0007669"/>
    <property type="project" value="InterPro"/>
</dbReference>
<protein>
    <submittedName>
        <fullName evidence="6">Unannotated protein</fullName>
    </submittedName>
</protein>
<name>A0A6J6BIJ5_9ZZZZ</name>
<sequence>MRHRRDFQAAQQGVKVAGKYVVLHHKTLINQGDSPDPVVGYVVSKKVGNAVVRNRVQRRLRHLIHETQQRIAQGSLLVIRVLPSAAQANSAELGHDLDRLLQRLEAGR</sequence>
<dbReference type="GO" id="GO:0030677">
    <property type="term" value="C:ribonuclease P complex"/>
    <property type="evidence" value="ECO:0007669"/>
    <property type="project" value="TreeGrafter"/>
</dbReference>
<keyword evidence="5" id="KW-0694">RNA-binding</keyword>
<evidence type="ECO:0000256" key="3">
    <source>
        <dbReference type="ARBA" id="ARBA00022759"/>
    </source>
</evidence>
<dbReference type="Pfam" id="PF00825">
    <property type="entry name" value="Ribonuclease_P"/>
    <property type="match status" value="1"/>
</dbReference>
<accession>A0A6J6BIJ5</accession>
<reference evidence="6" key="1">
    <citation type="submission" date="2020-05" db="EMBL/GenBank/DDBJ databases">
        <authorList>
            <person name="Chiriac C."/>
            <person name="Salcher M."/>
            <person name="Ghai R."/>
            <person name="Kavagutti S V."/>
        </authorList>
    </citation>
    <scope>NUCLEOTIDE SEQUENCE</scope>
</reference>
<evidence type="ECO:0000256" key="4">
    <source>
        <dbReference type="ARBA" id="ARBA00022801"/>
    </source>
</evidence>
<dbReference type="SUPFAM" id="SSF54211">
    <property type="entry name" value="Ribosomal protein S5 domain 2-like"/>
    <property type="match status" value="1"/>
</dbReference>
<dbReference type="InterPro" id="IPR000100">
    <property type="entry name" value="RNase_P"/>
</dbReference>
<dbReference type="PANTHER" id="PTHR33992">
    <property type="entry name" value="RIBONUCLEASE P PROTEIN COMPONENT"/>
    <property type="match status" value="1"/>
</dbReference>
<dbReference type="NCBIfam" id="TIGR00188">
    <property type="entry name" value="rnpA"/>
    <property type="match status" value="1"/>
</dbReference>
<dbReference type="AlphaFoldDB" id="A0A6J6BIJ5"/>
<gene>
    <name evidence="6" type="ORF">UFOPK1446_00295</name>
    <name evidence="7" type="ORF">UFOPK1939_00657</name>
</gene>
<keyword evidence="4" id="KW-0378">Hydrolase</keyword>
<dbReference type="Gene3D" id="3.30.230.10">
    <property type="match status" value="1"/>
</dbReference>
<keyword evidence="3" id="KW-0255">Endonuclease</keyword>
<dbReference type="InterPro" id="IPR020568">
    <property type="entry name" value="Ribosomal_Su5_D2-typ_SF"/>
</dbReference>
<dbReference type="EMBL" id="CAEZSO010000039">
    <property type="protein sequence ID" value="CAB4538762.1"/>
    <property type="molecule type" value="Genomic_DNA"/>
</dbReference>
<dbReference type="PANTHER" id="PTHR33992:SF1">
    <property type="entry name" value="RIBONUCLEASE P PROTEIN COMPONENT"/>
    <property type="match status" value="1"/>
</dbReference>
<organism evidence="6">
    <name type="scientific">freshwater metagenome</name>
    <dbReference type="NCBI Taxonomy" id="449393"/>
    <lineage>
        <taxon>unclassified sequences</taxon>
        <taxon>metagenomes</taxon>
        <taxon>ecological metagenomes</taxon>
    </lineage>
</organism>
<proteinExistence type="predicted"/>
<evidence type="ECO:0000256" key="2">
    <source>
        <dbReference type="ARBA" id="ARBA00022722"/>
    </source>
</evidence>
<evidence type="ECO:0000313" key="7">
    <source>
        <dbReference type="EMBL" id="CAB4622401.1"/>
    </source>
</evidence>
<dbReference type="EMBL" id="CAEZVF010000084">
    <property type="protein sequence ID" value="CAB4622401.1"/>
    <property type="molecule type" value="Genomic_DNA"/>
</dbReference>
<evidence type="ECO:0000313" key="6">
    <source>
        <dbReference type="EMBL" id="CAB4538762.1"/>
    </source>
</evidence>
<dbReference type="GO" id="GO:0042781">
    <property type="term" value="F:3'-tRNA processing endoribonuclease activity"/>
    <property type="evidence" value="ECO:0007669"/>
    <property type="project" value="TreeGrafter"/>
</dbReference>
<dbReference type="GO" id="GO:0004526">
    <property type="term" value="F:ribonuclease P activity"/>
    <property type="evidence" value="ECO:0007669"/>
    <property type="project" value="InterPro"/>
</dbReference>
<evidence type="ECO:0000256" key="1">
    <source>
        <dbReference type="ARBA" id="ARBA00022694"/>
    </source>
</evidence>
<keyword evidence="2" id="KW-0540">Nuclease</keyword>
<keyword evidence="1" id="KW-0819">tRNA processing</keyword>
<evidence type="ECO:0000256" key="5">
    <source>
        <dbReference type="ARBA" id="ARBA00022884"/>
    </source>
</evidence>